<gene>
    <name evidence="1" type="ORF">F965_00115</name>
</gene>
<organism evidence="1 2">
    <name type="scientific">Acinetobacter schindleri NIPH 900</name>
    <dbReference type="NCBI Taxonomy" id="1217675"/>
    <lineage>
        <taxon>Bacteria</taxon>
        <taxon>Pseudomonadati</taxon>
        <taxon>Pseudomonadota</taxon>
        <taxon>Gammaproteobacteria</taxon>
        <taxon>Moraxellales</taxon>
        <taxon>Moraxellaceae</taxon>
        <taxon>Acinetobacter</taxon>
    </lineage>
</organism>
<proteinExistence type="predicted"/>
<keyword evidence="2" id="KW-1185">Reference proteome</keyword>
<dbReference type="PATRIC" id="fig|1217675.3.peg.109"/>
<protein>
    <submittedName>
        <fullName evidence="1">Uncharacterized protein</fullName>
    </submittedName>
</protein>
<name>N8Y0A9_9GAMM</name>
<dbReference type="AlphaFoldDB" id="N8Y0A9"/>
<dbReference type="EMBL" id="APPI01000003">
    <property type="protein sequence ID" value="ENV14769.1"/>
    <property type="molecule type" value="Genomic_DNA"/>
</dbReference>
<accession>N8Y0A9</accession>
<evidence type="ECO:0000313" key="2">
    <source>
        <dbReference type="Proteomes" id="UP000018438"/>
    </source>
</evidence>
<comment type="caution">
    <text evidence="1">The sequence shown here is derived from an EMBL/GenBank/DDBJ whole genome shotgun (WGS) entry which is preliminary data.</text>
</comment>
<sequence length="248" mass="28316">MNYPLIAIADKNYEIKDMLMRDLLNMAKVPSHFYERQLSYILRSIVGQNTDAVTGKPINVDHLTCEERYAIFLTYLEMTRDSNDLSETIQVSQFLTPHIETFSKDRVSGDYGISVRHLNGVEAQALEGGCQDTKDWILGAMAITIGCEQLPPIDMITSIEFCGKMIKNRMELLENLEVNEFNQLMHEYLELQHQQDHLVNIAFDNGIVLERISKRGTDDAPVRFQPFATFTGYAKELLSSTARKNSEL</sequence>
<reference evidence="1 2" key="1">
    <citation type="submission" date="2013-02" db="EMBL/GenBank/DDBJ databases">
        <title>The Genome Sequence of Acinetobacter schindleri NIPH 900.</title>
        <authorList>
            <consortium name="The Broad Institute Genome Sequencing Platform"/>
            <consortium name="The Broad Institute Genome Sequencing Center for Infectious Disease"/>
            <person name="Cerqueira G."/>
            <person name="Feldgarden M."/>
            <person name="Courvalin P."/>
            <person name="Perichon B."/>
            <person name="Grillot-Courvalin C."/>
            <person name="Clermont D."/>
            <person name="Rocha E."/>
            <person name="Yoon E.-J."/>
            <person name="Nemec A."/>
            <person name="Walker B."/>
            <person name="Young S.K."/>
            <person name="Zeng Q."/>
            <person name="Gargeya S."/>
            <person name="Fitzgerald M."/>
            <person name="Haas B."/>
            <person name="Abouelleil A."/>
            <person name="Alvarado L."/>
            <person name="Arachchi H.M."/>
            <person name="Berlin A.M."/>
            <person name="Chapman S.B."/>
            <person name="Dewar J."/>
            <person name="Goldberg J."/>
            <person name="Griggs A."/>
            <person name="Gujja S."/>
            <person name="Hansen M."/>
            <person name="Howarth C."/>
            <person name="Imamovic A."/>
            <person name="Larimer J."/>
            <person name="McCowan C."/>
            <person name="Murphy C."/>
            <person name="Neiman D."/>
            <person name="Pearson M."/>
            <person name="Priest M."/>
            <person name="Roberts A."/>
            <person name="Saif S."/>
            <person name="Shea T."/>
            <person name="Sisk P."/>
            <person name="Sykes S."/>
            <person name="Wortman J."/>
            <person name="Nusbaum C."/>
            <person name="Birren B."/>
        </authorList>
    </citation>
    <scope>NUCLEOTIDE SEQUENCE [LARGE SCALE GENOMIC DNA]</scope>
    <source>
        <strain evidence="1 2">NIPH 900</strain>
    </source>
</reference>
<evidence type="ECO:0000313" key="1">
    <source>
        <dbReference type="EMBL" id="ENV14769.1"/>
    </source>
</evidence>
<dbReference type="RefSeq" id="WP_004811575.1">
    <property type="nucleotide sequence ID" value="NZ_KB849446.1"/>
</dbReference>
<dbReference type="Proteomes" id="UP000018438">
    <property type="component" value="Unassembled WGS sequence"/>
</dbReference>
<dbReference type="HOGENOM" id="CLU_1159124_0_0_6"/>